<keyword evidence="6 9" id="KW-0812">Transmembrane</keyword>
<evidence type="ECO:0000256" key="6">
    <source>
        <dbReference type="ARBA" id="ARBA00022692"/>
    </source>
</evidence>
<keyword evidence="3 9" id="KW-0813">Transport</keyword>
<gene>
    <name evidence="12" type="ORF">A3K06_01555</name>
</gene>
<comment type="subcellular location">
    <subcellularLocation>
        <location evidence="1">Cell inner membrane</location>
        <topology evidence="1">Multi-pass membrane protein</topology>
    </subcellularLocation>
    <subcellularLocation>
        <location evidence="9">Cell membrane</location>
        <topology evidence="9">Multi-pass membrane protein</topology>
    </subcellularLocation>
</comment>
<dbReference type="InterPro" id="IPR042094">
    <property type="entry name" value="T2SS_GspF_sf"/>
</dbReference>
<dbReference type="InterPro" id="IPR001992">
    <property type="entry name" value="T2SS_GspF/T4SS_PilC_CS"/>
</dbReference>
<dbReference type="InterPro" id="IPR018076">
    <property type="entry name" value="T2SS_GspF_dom"/>
</dbReference>
<dbReference type="Gene3D" id="1.20.81.30">
    <property type="entry name" value="Type II secretion system (T2SS), domain F"/>
    <property type="match status" value="2"/>
</dbReference>
<feature type="domain" description="Type II secretion system protein GspF" evidence="11">
    <location>
        <begin position="16"/>
        <end position="139"/>
    </location>
</feature>
<evidence type="ECO:0000256" key="2">
    <source>
        <dbReference type="ARBA" id="ARBA00005745"/>
    </source>
</evidence>
<dbReference type="PANTHER" id="PTHR30012">
    <property type="entry name" value="GENERAL SECRETION PATHWAY PROTEIN"/>
    <property type="match status" value="1"/>
</dbReference>
<dbReference type="EMBL" id="MFEG01000053">
    <property type="protein sequence ID" value="OGE74593.1"/>
    <property type="molecule type" value="Genomic_DNA"/>
</dbReference>
<feature type="domain" description="Type II secretion system protein GspF" evidence="11">
    <location>
        <begin position="220"/>
        <end position="342"/>
    </location>
</feature>
<keyword evidence="7 10" id="KW-1133">Transmembrane helix</keyword>
<organism evidence="12 13">
    <name type="scientific">Candidatus Doudnabacteria bacterium RIFCSPHIGHO2_01_52_17</name>
    <dbReference type="NCBI Taxonomy" id="1817820"/>
    <lineage>
        <taxon>Bacteria</taxon>
        <taxon>Candidatus Doudnaibacteriota</taxon>
    </lineage>
</organism>
<dbReference type="GO" id="GO:0015628">
    <property type="term" value="P:protein secretion by the type II secretion system"/>
    <property type="evidence" value="ECO:0007669"/>
    <property type="project" value="TreeGrafter"/>
</dbReference>
<dbReference type="PRINTS" id="PR00812">
    <property type="entry name" value="BCTERIALGSPF"/>
</dbReference>
<feature type="transmembrane region" description="Helical" evidence="10">
    <location>
        <begin position="169"/>
        <end position="188"/>
    </location>
</feature>
<dbReference type="GO" id="GO:0005886">
    <property type="term" value="C:plasma membrane"/>
    <property type="evidence" value="ECO:0007669"/>
    <property type="project" value="UniProtKB-SubCell"/>
</dbReference>
<dbReference type="PROSITE" id="PS00874">
    <property type="entry name" value="T2SP_F"/>
    <property type="match status" value="1"/>
</dbReference>
<dbReference type="FunFam" id="1.20.81.30:FF:000001">
    <property type="entry name" value="Type II secretion system protein F"/>
    <property type="match status" value="1"/>
</dbReference>
<sequence>MSSLFLRFSIQEQVMFAKRLSILVKAGVPILEALNLLARQARTRSQRAMFAALIRDVENGQYLSKSMLQFDKVFGDFAINIIRVGEVSGTLHENLNYLAEELKKKQILRRKIVGALVYPIFIVFATLGIAGMLTVYVFPKILPIFHSLNFELPFTTRALIAVSDFLVQYGWWVLGGVAAAVIAFTLALRLMPVRLLVDRIFLKMPIFGSISQSYHMANLSRTLGLLLKSEVMIVEAAAITANTLNNLVYRRELRVVSENLRKGEKISTHLFKREHLFPPMMSQMITVGESTGNLSETLLYLSDIYEHEVDEATKNLTSLIEPVLMIFMGVIVGFIAISIITPIYGITQNLQPR</sequence>
<evidence type="ECO:0000313" key="13">
    <source>
        <dbReference type="Proteomes" id="UP000176547"/>
    </source>
</evidence>
<evidence type="ECO:0000256" key="4">
    <source>
        <dbReference type="ARBA" id="ARBA00022475"/>
    </source>
</evidence>
<dbReference type="AlphaFoldDB" id="A0A1F5NAJ1"/>
<evidence type="ECO:0000256" key="1">
    <source>
        <dbReference type="ARBA" id="ARBA00004429"/>
    </source>
</evidence>
<comment type="caution">
    <text evidence="12">The sequence shown here is derived from an EMBL/GenBank/DDBJ whole genome shotgun (WGS) entry which is preliminary data.</text>
</comment>
<keyword evidence="4" id="KW-1003">Cell membrane</keyword>
<evidence type="ECO:0000256" key="8">
    <source>
        <dbReference type="ARBA" id="ARBA00023136"/>
    </source>
</evidence>
<reference evidence="12 13" key="1">
    <citation type="journal article" date="2016" name="Nat. Commun.">
        <title>Thousands of microbial genomes shed light on interconnected biogeochemical processes in an aquifer system.</title>
        <authorList>
            <person name="Anantharaman K."/>
            <person name="Brown C.T."/>
            <person name="Hug L.A."/>
            <person name="Sharon I."/>
            <person name="Castelle C.J."/>
            <person name="Probst A.J."/>
            <person name="Thomas B.C."/>
            <person name="Singh A."/>
            <person name="Wilkins M.J."/>
            <person name="Karaoz U."/>
            <person name="Brodie E.L."/>
            <person name="Williams K.H."/>
            <person name="Hubbard S.S."/>
            <person name="Banfield J.F."/>
        </authorList>
    </citation>
    <scope>NUCLEOTIDE SEQUENCE [LARGE SCALE GENOMIC DNA]</scope>
</reference>
<evidence type="ECO:0000259" key="11">
    <source>
        <dbReference type="Pfam" id="PF00482"/>
    </source>
</evidence>
<keyword evidence="5" id="KW-0997">Cell inner membrane</keyword>
<dbReference type="InterPro" id="IPR003004">
    <property type="entry name" value="GspF/PilC"/>
</dbReference>
<dbReference type="Proteomes" id="UP000176547">
    <property type="component" value="Unassembled WGS sequence"/>
</dbReference>
<feature type="transmembrane region" description="Helical" evidence="10">
    <location>
        <begin position="20"/>
        <end position="38"/>
    </location>
</feature>
<keyword evidence="8 10" id="KW-0472">Membrane</keyword>
<accession>A0A1F5NAJ1</accession>
<name>A0A1F5NAJ1_9BACT</name>
<comment type="similarity">
    <text evidence="2 9">Belongs to the GSP F family.</text>
</comment>
<evidence type="ECO:0000256" key="10">
    <source>
        <dbReference type="SAM" id="Phobius"/>
    </source>
</evidence>
<evidence type="ECO:0000256" key="5">
    <source>
        <dbReference type="ARBA" id="ARBA00022519"/>
    </source>
</evidence>
<feature type="transmembrane region" description="Helical" evidence="10">
    <location>
        <begin position="112"/>
        <end position="138"/>
    </location>
</feature>
<feature type="transmembrane region" description="Helical" evidence="10">
    <location>
        <begin position="323"/>
        <end position="346"/>
    </location>
</feature>
<evidence type="ECO:0000256" key="3">
    <source>
        <dbReference type="ARBA" id="ARBA00022448"/>
    </source>
</evidence>
<evidence type="ECO:0000256" key="9">
    <source>
        <dbReference type="RuleBase" id="RU003923"/>
    </source>
</evidence>
<proteinExistence type="inferred from homology"/>
<evidence type="ECO:0000313" key="12">
    <source>
        <dbReference type="EMBL" id="OGE74593.1"/>
    </source>
</evidence>
<evidence type="ECO:0000256" key="7">
    <source>
        <dbReference type="ARBA" id="ARBA00022989"/>
    </source>
</evidence>
<protein>
    <recommendedName>
        <fullName evidence="11">Type II secretion system protein GspF domain-containing protein</fullName>
    </recommendedName>
</protein>
<dbReference type="PANTHER" id="PTHR30012:SF0">
    <property type="entry name" value="TYPE II SECRETION SYSTEM PROTEIN F-RELATED"/>
    <property type="match status" value="1"/>
</dbReference>
<dbReference type="Pfam" id="PF00482">
    <property type="entry name" value="T2SSF"/>
    <property type="match status" value="2"/>
</dbReference>